<evidence type="ECO:0008006" key="2">
    <source>
        <dbReference type="Google" id="ProtNLM"/>
    </source>
</evidence>
<proteinExistence type="predicted"/>
<organism evidence="1">
    <name type="scientific">bioreactor metagenome</name>
    <dbReference type="NCBI Taxonomy" id="1076179"/>
    <lineage>
        <taxon>unclassified sequences</taxon>
        <taxon>metagenomes</taxon>
        <taxon>ecological metagenomes</taxon>
    </lineage>
</organism>
<accession>A0A645J4N5</accession>
<protein>
    <recommendedName>
        <fullName evidence="2">L-2-amino-thiazoline-4-carboxylic acid hydrolase</fullName>
    </recommendedName>
</protein>
<name>A0A645J4N5_9ZZZZ</name>
<dbReference type="Pfam" id="PF14196">
    <property type="entry name" value="ATC_hydrolase"/>
    <property type="match status" value="1"/>
</dbReference>
<evidence type="ECO:0000313" key="1">
    <source>
        <dbReference type="EMBL" id="MPN58665.1"/>
    </source>
</evidence>
<gene>
    <name evidence="1" type="ORF">SDC9_206376</name>
</gene>
<reference evidence="1" key="1">
    <citation type="submission" date="2019-08" db="EMBL/GenBank/DDBJ databases">
        <authorList>
            <person name="Kucharzyk K."/>
            <person name="Murdoch R.W."/>
            <person name="Higgins S."/>
            <person name="Loffler F."/>
        </authorList>
    </citation>
    <scope>NUCLEOTIDE SEQUENCE</scope>
</reference>
<dbReference type="AlphaFoldDB" id="A0A645J4N5"/>
<dbReference type="InterPro" id="IPR026002">
    <property type="entry name" value="ATC_hydrolase-like"/>
</dbReference>
<sequence>MKEDLDSVLSFDVTRCEFANLYKELGFGDIGTLISCDRDASFLEGFDPELELVREKTIMDGDPLCDFCYRRKG</sequence>
<dbReference type="EMBL" id="VSSQ01131663">
    <property type="protein sequence ID" value="MPN58665.1"/>
    <property type="molecule type" value="Genomic_DNA"/>
</dbReference>
<comment type="caution">
    <text evidence="1">The sequence shown here is derived from an EMBL/GenBank/DDBJ whole genome shotgun (WGS) entry which is preliminary data.</text>
</comment>